<reference evidence="1 2" key="1">
    <citation type="submission" date="2023-03" db="EMBL/GenBank/DDBJ databases">
        <title>Host association and intracellularity evolved multiple times independently in the Rickettsiales.</title>
        <authorList>
            <person name="Castelli M."/>
            <person name="Nardi T."/>
            <person name="Gammuto L."/>
            <person name="Bellinzona G."/>
            <person name="Sabaneyeva E."/>
            <person name="Potekhin A."/>
            <person name="Serra V."/>
            <person name="Petroni G."/>
            <person name="Sassera D."/>
        </authorList>
    </citation>
    <scope>NUCLEOTIDE SEQUENCE [LARGE SCALE GENOMIC DNA]</scope>
    <source>
        <strain evidence="1 2">Sr 2-6</strain>
    </source>
</reference>
<organism evidence="1 2">
    <name type="scientific">Candidatus Megaera venefica</name>
    <dbReference type="NCBI Taxonomy" id="2055910"/>
    <lineage>
        <taxon>Bacteria</taxon>
        <taxon>Pseudomonadati</taxon>
        <taxon>Pseudomonadota</taxon>
        <taxon>Alphaproteobacteria</taxon>
        <taxon>Rickettsiales</taxon>
        <taxon>Rickettsiaceae</taxon>
        <taxon>Candidatus Megaera</taxon>
    </lineage>
</organism>
<dbReference type="EMBL" id="JARJFB010000194">
    <property type="protein sequence ID" value="MEA0971620.1"/>
    <property type="molecule type" value="Genomic_DNA"/>
</dbReference>
<evidence type="ECO:0000313" key="1">
    <source>
        <dbReference type="EMBL" id="MEA0971620.1"/>
    </source>
</evidence>
<dbReference type="RefSeq" id="WP_322777534.1">
    <property type="nucleotide sequence ID" value="NZ_JARJFB010000194.1"/>
</dbReference>
<proteinExistence type="predicted"/>
<protein>
    <submittedName>
        <fullName evidence="1">Uncharacterized protein</fullName>
    </submittedName>
</protein>
<name>A0ABU5NEP6_9RICK</name>
<keyword evidence="2" id="KW-1185">Reference proteome</keyword>
<dbReference type="Proteomes" id="UP001291687">
    <property type="component" value="Unassembled WGS sequence"/>
</dbReference>
<gene>
    <name evidence="1" type="ORF">Megvenef_01604</name>
</gene>
<comment type="caution">
    <text evidence="1">The sequence shown here is derived from an EMBL/GenBank/DDBJ whole genome shotgun (WGS) entry which is preliminary data.</text>
</comment>
<evidence type="ECO:0000313" key="2">
    <source>
        <dbReference type="Proteomes" id="UP001291687"/>
    </source>
</evidence>
<sequence length="89" mass="10105">MMAKKILRPDAKGRICLGSLTKGVSGYKAIMNESTKEITLKPYAEVQLREKWLFENEQALSSIKKGLEQSSRKETIYKGSFAKYADEDK</sequence>
<accession>A0ABU5NEP6</accession>